<feature type="compositionally biased region" description="Acidic residues" evidence="1">
    <location>
        <begin position="167"/>
        <end position="183"/>
    </location>
</feature>
<feature type="compositionally biased region" description="Acidic residues" evidence="1">
    <location>
        <begin position="311"/>
        <end position="326"/>
    </location>
</feature>
<reference evidence="2 3" key="1">
    <citation type="submission" date="2020-02" db="EMBL/GenBank/DDBJ databases">
        <authorList>
            <person name="Ferguson B K."/>
        </authorList>
    </citation>
    <scope>NUCLEOTIDE SEQUENCE [LARGE SCALE GENOMIC DNA]</scope>
</reference>
<evidence type="ECO:0000313" key="3">
    <source>
        <dbReference type="Proteomes" id="UP000479190"/>
    </source>
</evidence>
<feature type="compositionally biased region" description="Basic and acidic residues" evidence="1">
    <location>
        <begin position="341"/>
        <end position="372"/>
    </location>
</feature>
<feature type="compositionally biased region" description="Basic and acidic residues" evidence="1">
    <location>
        <begin position="194"/>
        <end position="230"/>
    </location>
</feature>
<keyword evidence="3" id="KW-1185">Reference proteome</keyword>
<dbReference type="EMBL" id="CADCXV010001349">
    <property type="protein sequence ID" value="CAB0043834.1"/>
    <property type="molecule type" value="Genomic_DNA"/>
</dbReference>
<evidence type="ECO:0000313" key="2">
    <source>
        <dbReference type="EMBL" id="CAB0043834.1"/>
    </source>
</evidence>
<feature type="compositionally biased region" description="Basic and acidic residues" evidence="1">
    <location>
        <begin position="261"/>
        <end position="310"/>
    </location>
</feature>
<dbReference type="AlphaFoldDB" id="A0A6H5J1H6"/>
<accession>A0A6H5J1H6</accession>
<proteinExistence type="predicted"/>
<gene>
    <name evidence="2" type="ORF">TBRA_LOCUS15422</name>
</gene>
<dbReference type="Proteomes" id="UP000479190">
    <property type="component" value="Unassembled WGS sequence"/>
</dbReference>
<organism evidence="2 3">
    <name type="scientific">Trichogramma brassicae</name>
    <dbReference type="NCBI Taxonomy" id="86971"/>
    <lineage>
        <taxon>Eukaryota</taxon>
        <taxon>Metazoa</taxon>
        <taxon>Ecdysozoa</taxon>
        <taxon>Arthropoda</taxon>
        <taxon>Hexapoda</taxon>
        <taxon>Insecta</taxon>
        <taxon>Pterygota</taxon>
        <taxon>Neoptera</taxon>
        <taxon>Endopterygota</taxon>
        <taxon>Hymenoptera</taxon>
        <taxon>Apocrita</taxon>
        <taxon>Proctotrupomorpha</taxon>
        <taxon>Chalcidoidea</taxon>
        <taxon>Trichogrammatidae</taxon>
        <taxon>Trichogramma</taxon>
    </lineage>
</organism>
<name>A0A6H5J1H6_9HYME</name>
<protein>
    <submittedName>
        <fullName evidence="2">Uncharacterized protein</fullName>
    </submittedName>
</protein>
<sequence>MVLQAVVDARKRFIVIDVAKYGSMSDAGIFRVSLLKKERAFNLRFKIKSVKIPHVKIRKEILKKNANVLNYIVIGASCDYSEPRKARESRVRAAGRPSAVYVCSSRARGGVRKKNTYSSSRYVQPYYRASFAAIQSNIYTLNKKRTYEDIEKESDEEVENKRRKEESDESEDFIETESENESEGENKRALMRNEGIDQNEKCAVKKRAREEEEARERAREEEEARARAQEEENEKEDQNLGEFEEEETRKREEKKRRKQERRAARERAREEEEARERAREEEEARERAREEEEARERAREEEEARARAQEEENEIEDQNLGEFEEEEARKREEKKRRKQERRAARERAREEEEARERAREEEEARERAREEENFNQVEGNIDRRAPARRANRNAMHEERRRHLERLGRVDEAGHALLLTVRELPTGISGQYNTSARLHTSLAEELSFTLFIRRYIYPGLRFVTARRECIDLLPAIATRIFRTISGTYLERI</sequence>
<evidence type="ECO:0000256" key="1">
    <source>
        <dbReference type="SAM" id="MobiDB-lite"/>
    </source>
</evidence>
<feature type="region of interest" description="Disordered" evidence="1">
    <location>
        <begin position="150"/>
        <end position="396"/>
    </location>
</feature>